<dbReference type="HAMAP" id="MF_01539">
    <property type="entry name" value="TmcAL"/>
    <property type="match status" value="1"/>
</dbReference>
<reference evidence="3" key="1">
    <citation type="journal article" date="2021" name="PeerJ">
        <title>Extensive microbial diversity within the chicken gut microbiome revealed by metagenomics and culture.</title>
        <authorList>
            <person name="Gilroy R."/>
            <person name="Ravi A."/>
            <person name="Getino M."/>
            <person name="Pursley I."/>
            <person name="Horton D.L."/>
            <person name="Alikhan N.F."/>
            <person name="Baker D."/>
            <person name="Gharbi K."/>
            <person name="Hall N."/>
            <person name="Watson M."/>
            <person name="Adriaenssens E.M."/>
            <person name="Foster-Nyarko E."/>
            <person name="Jarju S."/>
            <person name="Secka A."/>
            <person name="Antonio M."/>
            <person name="Oren A."/>
            <person name="Chaudhuri R.R."/>
            <person name="La Ragione R."/>
            <person name="Hildebrand F."/>
            <person name="Pallen M.J."/>
        </authorList>
    </citation>
    <scope>NUCLEOTIDE SEQUENCE</scope>
    <source>
        <strain evidence="3">CHK33-5263</strain>
    </source>
</reference>
<dbReference type="InterPro" id="IPR014729">
    <property type="entry name" value="Rossmann-like_a/b/a_fold"/>
</dbReference>
<accession>A0A9D2DXA6</accession>
<keyword evidence="1 2" id="KW-0819">tRNA processing</keyword>
<feature type="binding site" evidence="2">
    <location>
        <begin position="188"/>
        <end position="189"/>
    </location>
    <ligand>
        <name>ATP</name>
        <dbReference type="ChEBI" id="CHEBI:30616"/>
    </ligand>
</feature>
<dbReference type="GO" id="GO:0005737">
    <property type="term" value="C:cytoplasm"/>
    <property type="evidence" value="ECO:0007669"/>
    <property type="project" value="UniProtKB-SubCell"/>
</dbReference>
<evidence type="ECO:0000256" key="2">
    <source>
        <dbReference type="HAMAP-Rule" id="MF_01539"/>
    </source>
</evidence>
<dbReference type="EC" id="6.3.4.-" evidence="2"/>
<sequence>MNFCAVICEYNPFHNGHKYQLERARALSGCDGVLCIMSGNFTQRGEPAVFHKYERARHAIEGGADVVLELPAAFAVAPAELFARGAVHILASLPDVKVLAFGCESGDRDAFVRTARATLNEPKQFRAVLKENMKDGTSYIRARNAALLATGADVDEALLSSPNNILGTEYCRAILAEHADIEPLPIPRIGGGYADSTLLPDYSSATALRATLADRSRRAQKALKSNLPPHVYAAAQSYHPLPYGTAAVCALLAADDAAIAQCPDCSEGLENRIRAMARTNPVYEELLPKVVSKRYTAARIRRILAQNFLRLTREDVRSYLEAPLYCRTLAVRKARQEEILSSLAKGKFPLVTRKSDAFTLRKEALACFQTDVRANDLYNALTGRHTGEYETLFV</sequence>
<evidence type="ECO:0000313" key="3">
    <source>
        <dbReference type="EMBL" id="HIZ24679.1"/>
    </source>
</evidence>
<keyword evidence="2" id="KW-0694">RNA-binding</keyword>
<name>A0A9D2DXA6_9FIRM</name>
<dbReference type="GO" id="GO:0005524">
    <property type="term" value="F:ATP binding"/>
    <property type="evidence" value="ECO:0007669"/>
    <property type="project" value="UniProtKB-KW"/>
</dbReference>
<keyword evidence="2" id="KW-0963">Cytoplasm</keyword>
<evidence type="ECO:0000256" key="1">
    <source>
        <dbReference type="ARBA" id="ARBA00022694"/>
    </source>
</evidence>
<comment type="catalytic activity">
    <reaction evidence="2">
        <text>cytidine(34) in elongator tRNA(Met) + acetate + ATP = N(4)-acetylcytidine(34) in elongator tRNA(Met) + AMP + diphosphate</text>
        <dbReference type="Rhea" id="RHEA:58144"/>
        <dbReference type="Rhea" id="RHEA-COMP:10693"/>
        <dbReference type="Rhea" id="RHEA-COMP:10694"/>
        <dbReference type="ChEBI" id="CHEBI:30089"/>
        <dbReference type="ChEBI" id="CHEBI:30616"/>
        <dbReference type="ChEBI" id="CHEBI:33019"/>
        <dbReference type="ChEBI" id="CHEBI:74900"/>
        <dbReference type="ChEBI" id="CHEBI:82748"/>
        <dbReference type="ChEBI" id="CHEBI:456215"/>
    </reaction>
</comment>
<organism evidence="3 4">
    <name type="scientific">Candidatus Gallimonas intestinigallinarum</name>
    <dbReference type="NCBI Taxonomy" id="2838604"/>
    <lineage>
        <taxon>Bacteria</taxon>
        <taxon>Bacillati</taxon>
        <taxon>Bacillota</taxon>
        <taxon>Clostridia</taxon>
        <taxon>Candidatus Gallimonas</taxon>
    </lineage>
</organism>
<reference evidence="3" key="2">
    <citation type="submission" date="2021-04" db="EMBL/GenBank/DDBJ databases">
        <authorList>
            <person name="Gilroy R."/>
        </authorList>
    </citation>
    <scope>NUCLEOTIDE SEQUENCE</scope>
    <source>
        <strain evidence="3">CHK33-5263</strain>
    </source>
</reference>
<keyword evidence="2" id="KW-0436">Ligase</keyword>
<dbReference type="Gene3D" id="3.40.50.620">
    <property type="entry name" value="HUPs"/>
    <property type="match status" value="1"/>
</dbReference>
<comment type="caution">
    <text evidence="3">The sequence shown here is derived from an EMBL/GenBank/DDBJ whole genome shotgun (WGS) entry which is preliminary data.</text>
</comment>
<dbReference type="GO" id="GO:0006400">
    <property type="term" value="P:tRNA modification"/>
    <property type="evidence" value="ECO:0007669"/>
    <property type="project" value="UniProtKB-UniRule"/>
</dbReference>
<protein>
    <recommendedName>
        <fullName evidence="2">tRNA(Met) cytidine acetate ligase</fullName>
        <ecNumber evidence="2">6.3.4.-</ecNumber>
    </recommendedName>
</protein>
<gene>
    <name evidence="2" type="primary">tmcAL</name>
    <name evidence="3" type="ORF">H9812_04295</name>
</gene>
<keyword evidence="2" id="KW-0547">Nucleotide-binding</keyword>
<dbReference type="Pfam" id="PF05636">
    <property type="entry name" value="HIGH_NTase1"/>
    <property type="match status" value="1"/>
</dbReference>
<comment type="similarity">
    <text evidence="2">Belongs to the TmcAL family.</text>
</comment>
<keyword evidence="2" id="KW-0820">tRNA-binding</keyword>
<keyword evidence="2" id="KW-0067">ATP-binding</keyword>
<dbReference type="SUPFAM" id="SSF52374">
    <property type="entry name" value="Nucleotidylyl transferase"/>
    <property type="match status" value="1"/>
</dbReference>
<dbReference type="Proteomes" id="UP000824044">
    <property type="component" value="Unassembled WGS sequence"/>
</dbReference>
<dbReference type="GO" id="GO:0000049">
    <property type="term" value="F:tRNA binding"/>
    <property type="evidence" value="ECO:0007669"/>
    <property type="project" value="UniProtKB-KW"/>
</dbReference>
<feature type="binding site" evidence="2">
    <location>
        <position position="163"/>
    </location>
    <ligand>
        <name>ATP</name>
        <dbReference type="ChEBI" id="CHEBI:30616"/>
    </ligand>
</feature>
<dbReference type="EMBL" id="DXBS01000085">
    <property type="protein sequence ID" value="HIZ24679.1"/>
    <property type="molecule type" value="Genomic_DNA"/>
</dbReference>
<dbReference type="PANTHER" id="PTHR37825">
    <property type="entry name" value="TRNA(MET) CYTIDINE ACETATE LIGASE"/>
    <property type="match status" value="1"/>
</dbReference>
<comment type="function">
    <text evidence="2">Catalyzes the formation of N(4)-acetylcytidine (ac(4)C) at the wobble position of elongator tRNA(Met), using acetate and ATP as substrates. First activates an acetate ion to form acetyladenylate (Ac-AMP) and then transfers the acetyl group to tRNA to form ac(4)C34.</text>
</comment>
<dbReference type="AlphaFoldDB" id="A0A9D2DXA6"/>
<comment type="subcellular location">
    <subcellularLocation>
        <location evidence="2">Cytoplasm</location>
    </subcellularLocation>
</comment>
<dbReference type="InterPro" id="IPR008513">
    <property type="entry name" value="tRNA(Met)_cyd_acetate_ligase"/>
</dbReference>
<feature type="binding site" evidence="2">
    <location>
        <position position="102"/>
    </location>
    <ligand>
        <name>ATP</name>
        <dbReference type="ChEBI" id="CHEBI:30616"/>
    </ligand>
</feature>
<dbReference type="PANTHER" id="PTHR37825:SF1">
    <property type="entry name" value="TRNA(MET) CYTIDINE ACETATE LIGASE"/>
    <property type="match status" value="1"/>
</dbReference>
<dbReference type="GO" id="GO:0016879">
    <property type="term" value="F:ligase activity, forming carbon-nitrogen bonds"/>
    <property type="evidence" value="ECO:0007669"/>
    <property type="project" value="UniProtKB-UniRule"/>
</dbReference>
<proteinExistence type="inferred from homology"/>
<feature type="binding site" evidence="2">
    <location>
        <begin position="7"/>
        <end position="20"/>
    </location>
    <ligand>
        <name>ATP</name>
        <dbReference type="ChEBI" id="CHEBI:30616"/>
    </ligand>
</feature>
<evidence type="ECO:0000313" key="4">
    <source>
        <dbReference type="Proteomes" id="UP000824044"/>
    </source>
</evidence>